<evidence type="ECO:0000256" key="1">
    <source>
        <dbReference type="ARBA" id="ARBA00023015"/>
    </source>
</evidence>
<dbReference type="Pfam" id="PF00392">
    <property type="entry name" value="GntR"/>
    <property type="match status" value="1"/>
</dbReference>
<dbReference type="PANTHER" id="PTHR43537">
    <property type="entry name" value="TRANSCRIPTIONAL REGULATOR, GNTR FAMILY"/>
    <property type="match status" value="1"/>
</dbReference>
<sequence length="187" mass="21482">MKKTKLLDYPIERPLTLRERIVTFVKDSIINGRLKPGERVPEHEIAESFGISRTPIREAFRQLESEGFITVIPRKGAVVSPITIKDVSEFYSIKSLLEGYAAGMACAKFTEKELKRLSQINRQMQRCAAKNDVRGFYRLDNQFHEVFLSSCGNDKLCELAHQIAQQFERFRIMALSLPGRMKTSIKQ</sequence>
<evidence type="ECO:0000259" key="4">
    <source>
        <dbReference type="PROSITE" id="PS50949"/>
    </source>
</evidence>
<dbReference type="InterPro" id="IPR008920">
    <property type="entry name" value="TF_FadR/GntR_C"/>
</dbReference>
<dbReference type="Gene3D" id="1.20.120.530">
    <property type="entry name" value="GntR ligand-binding domain-like"/>
    <property type="match status" value="1"/>
</dbReference>
<dbReference type="InterPro" id="IPR036388">
    <property type="entry name" value="WH-like_DNA-bd_sf"/>
</dbReference>
<accession>A0A3B0RJX3</accession>
<dbReference type="PRINTS" id="PR00033">
    <property type="entry name" value="HTHASNC"/>
</dbReference>
<dbReference type="InterPro" id="IPR036390">
    <property type="entry name" value="WH_DNA-bd_sf"/>
</dbReference>
<dbReference type="InterPro" id="IPR011711">
    <property type="entry name" value="GntR_C"/>
</dbReference>
<dbReference type="InterPro" id="IPR000524">
    <property type="entry name" value="Tscrpt_reg_HTH_GntR"/>
</dbReference>
<dbReference type="PRINTS" id="PR00035">
    <property type="entry name" value="HTHGNTR"/>
</dbReference>
<dbReference type="PANTHER" id="PTHR43537:SF24">
    <property type="entry name" value="GLUCONATE OPERON TRANSCRIPTIONAL REPRESSOR"/>
    <property type="match status" value="1"/>
</dbReference>
<keyword evidence="2" id="KW-0238">DNA-binding</keyword>
<dbReference type="AlphaFoldDB" id="A0A3B0RJX3"/>
<dbReference type="Gene3D" id="1.10.10.10">
    <property type="entry name" value="Winged helix-like DNA-binding domain superfamily/Winged helix DNA-binding domain"/>
    <property type="match status" value="1"/>
</dbReference>
<dbReference type="SUPFAM" id="SSF46785">
    <property type="entry name" value="Winged helix' DNA-binding domain"/>
    <property type="match status" value="1"/>
</dbReference>
<evidence type="ECO:0000256" key="2">
    <source>
        <dbReference type="ARBA" id="ARBA00023125"/>
    </source>
</evidence>
<gene>
    <name evidence="5" type="ORF">MNBD_DELTA01-1750</name>
</gene>
<keyword evidence="1" id="KW-0805">Transcription regulation</keyword>
<evidence type="ECO:0000256" key="3">
    <source>
        <dbReference type="ARBA" id="ARBA00023163"/>
    </source>
</evidence>
<dbReference type="EMBL" id="UOEA01000048">
    <property type="protein sequence ID" value="VAV83715.1"/>
    <property type="molecule type" value="Genomic_DNA"/>
</dbReference>
<dbReference type="GO" id="GO:0003700">
    <property type="term" value="F:DNA-binding transcription factor activity"/>
    <property type="evidence" value="ECO:0007669"/>
    <property type="project" value="InterPro"/>
</dbReference>
<dbReference type="SMART" id="SM00345">
    <property type="entry name" value="HTH_GNTR"/>
    <property type="match status" value="1"/>
</dbReference>
<dbReference type="SUPFAM" id="SSF48008">
    <property type="entry name" value="GntR ligand-binding domain-like"/>
    <property type="match status" value="1"/>
</dbReference>
<keyword evidence="3" id="KW-0804">Transcription</keyword>
<dbReference type="GO" id="GO:0043565">
    <property type="term" value="F:sequence-specific DNA binding"/>
    <property type="evidence" value="ECO:0007669"/>
    <property type="project" value="InterPro"/>
</dbReference>
<feature type="domain" description="HTH gntR-type" evidence="4">
    <location>
        <begin position="15"/>
        <end position="82"/>
    </location>
</feature>
<proteinExistence type="predicted"/>
<evidence type="ECO:0000313" key="5">
    <source>
        <dbReference type="EMBL" id="VAV83715.1"/>
    </source>
</evidence>
<organism evidence="5">
    <name type="scientific">hydrothermal vent metagenome</name>
    <dbReference type="NCBI Taxonomy" id="652676"/>
    <lineage>
        <taxon>unclassified sequences</taxon>
        <taxon>metagenomes</taxon>
        <taxon>ecological metagenomes</taxon>
    </lineage>
</organism>
<dbReference type="SMART" id="SM00895">
    <property type="entry name" value="FCD"/>
    <property type="match status" value="1"/>
</dbReference>
<dbReference type="PROSITE" id="PS50949">
    <property type="entry name" value="HTH_GNTR"/>
    <property type="match status" value="1"/>
</dbReference>
<feature type="non-terminal residue" evidence="5">
    <location>
        <position position="187"/>
    </location>
</feature>
<dbReference type="InterPro" id="IPR000485">
    <property type="entry name" value="AsnC-type_HTH_dom"/>
</dbReference>
<dbReference type="CDD" id="cd07377">
    <property type="entry name" value="WHTH_GntR"/>
    <property type="match status" value="1"/>
</dbReference>
<reference evidence="5" key="1">
    <citation type="submission" date="2018-06" db="EMBL/GenBank/DDBJ databases">
        <authorList>
            <person name="Zhirakovskaya E."/>
        </authorList>
    </citation>
    <scope>NUCLEOTIDE SEQUENCE</scope>
</reference>
<dbReference type="Pfam" id="PF07729">
    <property type="entry name" value="FCD"/>
    <property type="match status" value="1"/>
</dbReference>
<protein>
    <submittedName>
        <fullName evidence="5">Transcriptional regulator, GntR family</fullName>
    </submittedName>
</protein>
<name>A0A3B0RJX3_9ZZZZ</name>